<dbReference type="AlphaFoldDB" id="A0A8B7U4S0"/>
<dbReference type="GeneID" id="109683360"/>
<dbReference type="InterPro" id="IPR000566">
    <property type="entry name" value="Lipocln_cytosolic_FA-bd_dom"/>
</dbReference>
<evidence type="ECO:0000256" key="3">
    <source>
        <dbReference type="ARBA" id="ARBA00022525"/>
    </source>
</evidence>
<dbReference type="GO" id="GO:0036094">
    <property type="term" value="F:small molecule binding"/>
    <property type="evidence" value="ECO:0007669"/>
    <property type="project" value="InterPro"/>
</dbReference>
<dbReference type="InterPro" id="IPR002450">
    <property type="entry name" value="von_Ebner_gland"/>
</dbReference>
<dbReference type="InterPro" id="IPR002345">
    <property type="entry name" value="Lipocalin"/>
</dbReference>
<dbReference type="PANTHER" id="PTHR11430">
    <property type="entry name" value="LIPOCALIN"/>
    <property type="match status" value="1"/>
</dbReference>
<dbReference type="Proteomes" id="UP001732720">
    <property type="component" value="Chromosome 13"/>
</dbReference>
<comment type="subcellular location">
    <subcellularLocation>
        <location evidence="1">Secreted</location>
    </subcellularLocation>
</comment>
<keyword evidence="3" id="KW-0964">Secreted</keyword>
<dbReference type="GO" id="GO:0005615">
    <property type="term" value="C:extracellular space"/>
    <property type="evidence" value="ECO:0007669"/>
    <property type="project" value="TreeGrafter"/>
</dbReference>
<keyword evidence="5" id="KW-1185">Reference proteome</keyword>
<name>A0A8B7U4S0_CASCN</name>
<dbReference type="RefSeq" id="XP_020014743.1">
    <property type="nucleotide sequence ID" value="XM_020159154.1"/>
</dbReference>
<evidence type="ECO:0000313" key="5">
    <source>
        <dbReference type="Proteomes" id="UP001732720"/>
    </source>
</evidence>
<keyword evidence="4" id="KW-0732">Signal</keyword>
<dbReference type="SUPFAM" id="SSF50814">
    <property type="entry name" value="Lipocalins"/>
    <property type="match status" value="1"/>
</dbReference>
<evidence type="ECO:0000256" key="2">
    <source>
        <dbReference type="ARBA" id="ARBA00006889"/>
    </source>
</evidence>
<sequence>MAYPITVTDLEGEHFEVTVTIIYKGRCRNKKLLIHTEDSRKFRHAQGKELLFIKKLSVKDHVIFYCEGSHQGKIFRMGMLMGRNPKENSQALEEFKKFTWSKGLLQENIFILKQKEPCVPEHY</sequence>
<dbReference type="PRINTS" id="PR01175">
    <property type="entry name" value="VNEBNERGLAND"/>
</dbReference>
<dbReference type="Pfam" id="PF00061">
    <property type="entry name" value="Lipocalin"/>
    <property type="match status" value="1"/>
</dbReference>
<dbReference type="OrthoDB" id="9621919at2759"/>
<dbReference type="PANTHER" id="PTHR11430:SF129">
    <property type="entry name" value="ODORANT-BINDING PROTEIN 2A-RELATED"/>
    <property type="match status" value="1"/>
</dbReference>
<gene>
    <name evidence="6" type="primary">LOC109683360</name>
</gene>
<dbReference type="Gene3D" id="2.40.128.20">
    <property type="match status" value="1"/>
</dbReference>
<comment type="similarity">
    <text evidence="2">Belongs to the calycin superfamily. Lipocalin family.</text>
</comment>
<evidence type="ECO:0000256" key="4">
    <source>
        <dbReference type="ARBA" id="ARBA00022729"/>
    </source>
</evidence>
<accession>A0A8B7U4S0</accession>
<dbReference type="KEGG" id="ccan:109683360"/>
<protein>
    <submittedName>
        <fullName evidence="6">Odorant-binding protein 2b-like</fullName>
    </submittedName>
</protein>
<reference evidence="6" key="1">
    <citation type="submission" date="2025-08" db="UniProtKB">
        <authorList>
            <consortium name="RefSeq"/>
        </authorList>
    </citation>
    <scope>IDENTIFICATION</scope>
    <source>
        <tissue evidence="6">Leukocyte</tissue>
    </source>
</reference>
<evidence type="ECO:0000256" key="1">
    <source>
        <dbReference type="ARBA" id="ARBA00004613"/>
    </source>
</evidence>
<dbReference type="InterPro" id="IPR012674">
    <property type="entry name" value="Calycin"/>
</dbReference>
<evidence type="ECO:0000313" key="6">
    <source>
        <dbReference type="RefSeq" id="XP_020014743.1"/>
    </source>
</evidence>
<organism evidence="6">
    <name type="scientific">Castor canadensis</name>
    <name type="common">American beaver</name>
    <dbReference type="NCBI Taxonomy" id="51338"/>
    <lineage>
        <taxon>Eukaryota</taxon>
        <taxon>Metazoa</taxon>
        <taxon>Chordata</taxon>
        <taxon>Craniata</taxon>
        <taxon>Vertebrata</taxon>
        <taxon>Euteleostomi</taxon>
        <taxon>Mammalia</taxon>
        <taxon>Eutheria</taxon>
        <taxon>Euarchontoglires</taxon>
        <taxon>Glires</taxon>
        <taxon>Rodentia</taxon>
        <taxon>Castorimorpha</taxon>
        <taxon>Castoridae</taxon>
        <taxon>Castor</taxon>
    </lineage>
</organism>
<proteinExistence type="inferred from homology"/>